<evidence type="ECO:0000313" key="2">
    <source>
        <dbReference type="Proteomes" id="UP001596512"/>
    </source>
</evidence>
<gene>
    <name evidence="1" type="ORF">ACFQV2_14050</name>
</gene>
<organism evidence="1 2">
    <name type="scientific">Actinokineospora soli</name>
    <dbReference type="NCBI Taxonomy" id="1048753"/>
    <lineage>
        <taxon>Bacteria</taxon>
        <taxon>Bacillati</taxon>
        <taxon>Actinomycetota</taxon>
        <taxon>Actinomycetes</taxon>
        <taxon>Pseudonocardiales</taxon>
        <taxon>Pseudonocardiaceae</taxon>
        <taxon>Actinokineospora</taxon>
    </lineage>
</organism>
<dbReference type="SUPFAM" id="SSF52540">
    <property type="entry name" value="P-loop containing nucleoside triphosphate hydrolases"/>
    <property type="match status" value="1"/>
</dbReference>
<proteinExistence type="predicted"/>
<sequence length="522" mass="57217">MTEDQRKALAKLRFNSAETPDDVWQTPASHVDGMHAKAEVRIRAGIADAKASTGPSPVGLVLQGRRGVGKTHLLGSVRRMVQQEGGYFFLIELTAGKVFWDDVADAMRSELRRTDDHGELQVTALLRQLCAVAGVPEDVTAAVLDQAPLTPEHMHVFLSRLRKVDSRVAVECGDTIRALVLYASEYADVGMAYLQGLPDAGDDRRHWGIQPQTKSSRVLVRDISRVLAMTGPCVVAIDQLDTLVNRGQDAIDEAVSGVELAQEIALIADGLMQLRETTRRTLSIVACLPNTWKLLHSIASDTVIDRFTETPILGSIIDPEVARTLVERWLGVIYRRDGFVPPHPTWPVAASAFGGAWVAHTPREMLKRIHAHAEACLSGEIRELRSFDEPTEVAAPVADGPEPDYFKEFDARFAHLRATAAISAGELKQHNEDELMPALLLAGLKAWINEVGNDDMAWDAGPGESASLHAGLRRTLNEELDTVERWGFRLIASSHGNRVLRRLRDARTAAGVRVGCATGTWC</sequence>
<dbReference type="InterPro" id="IPR027417">
    <property type="entry name" value="P-loop_NTPase"/>
</dbReference>
<evidence type="ECO:0000313" key="1">
    <source>
        <dbReference type="EMBL" id="MFC7614476.1"/>
    </source>
</evidence>
<evidence type="ECO:0008006" key="3">
    <source>
        <dbReference type="Google" id="ProtNLM"/>
    </source>
</evidence>
<reference evidence="2" key="1">
    <citation type="journal article" date="2019" name="Int. J. Syst. Evol. Microbiol.">
        <title>The Global Catalogue of Microorganisms (GCM) 10K type strain sequencing project: providing services to taxonomists for standard genome sequencing and annotation.</title>
        <authorList>
            <consortium name="The Broad Institute Genomics Platform"/>
            <consortium name="The Broad Institute Genome Sequencing Center for Infectious Disease"/>
            <person name="Wu L."/>
            <person name="Ma J."/>
        </authorList>
    </citation>
    <scope>NUCLEOTIDE SEQUENCE [LARGE SCALE GENOMIC DNA]</scope>
    <source>
        <strain evidence="2">JCM 17695</strain>
    </source>
</reference>
<accession>A0ABW2TLV4</accession>
<dbReference type="EMBL" id="JBHTEY010000004">
    <property type="protein sequence ID" value="MFC7614476.1"/>
    <property type="molecule type" value="Genomic_DNA"/>
</dbReference>
<name>A0ABW2TLV4_9PSEU</name>
<protein>
    <recommendedName>
        <fullName evidence="3">AAA ATPase domain-containing protein</fullName>
    </recommendedName>
</protein>
<comment type="caution">
    <text evidence="1">The sequence shown here is derived from an EMBL/GenBank/DDBJ whole genome shotgun (WGS) entry which is preliminary data.</text>
</comment>
<dbReference type="Proteomes" id="UP001596512">
    <property type="component" value="Unassembled WGS sequence"/>
</dbReference>
<keyword evidence="2" id="KW-1185">Reference proteome</keyword>